<accession>A0A7K0BWU2</accession>
<evidence type="ECO:0000259" key="1">
    <source>
        <dbReference type="Pfam" id="PF12697"/>
    </source>
</evidence>
<organism evidence="2 3">
    <name type="scientific">Actinomadura macrotermitis</name>
    <dbReference type="NCBI Taxonomy" id="2585200"/>
    <lineage>
        <taxon>Bacteria</taxon>
        <taxon>Bacillati</taxon>
        <taxon>Actinomycetota</taxon>
        <taxon>Actinomycetes</taxon>
        <taxon>Streptosporangiales</taxon>
        <taxon>Thermomonosporaceae</taxon>
        <taxon>Actinomadura</taxon>
    </lineage>
</organism>
<dbReference type="InterPro" id="IPR029058">
    <property type="entry name" value="AB_hydrolase_fold"/>
</dbReference>
<feature type="domain" description="AB hydrolase-1" evidence="1">
    <location>
        <begin position="14"/>
        <end position="251"/>
    </location>
</feature>
<proteinExistence type="predicted"/>
<evidence type="ECO:0000313" key="2">
    <source>
        <dbReference type="EMBL" id="MQY05637.1"/>
    </source>
</evidence>
<dbReference type="PRINTS" id="PR00111">
    <property type="entry name" value="ABHYDROLASE"/>
</dbReference>
<dbReference type="GO" id="GO:0003824">
    <property type="term" value="F:catalytic activity"/>
    <property type="evidence" value="ECO:0007669"/>
    <property type="project" value="UniProtKB-ARBA"/>
</dbReference>
<comment type="caution">
    <text evidence="2">The sequence shown here is derived from an EMBL/GenBank/DDBJ whole genome shotgun (WGS) entry which is preliminary data.</text>
</comment>
<dbReference type="Proteomes" id="UP000487268">
    <property type="component" value="Unassembled WGS sequence"/>
</dbReference>
<dbReference type="RefSeq" id="WP_328594386.1">
    <property type="nucleotide sequence ID" value="NZ_WEGH01000002.1"/>
</dbReference>
<dbReference type="PANTHER" id="PTHR46438:SF11">
    <property type="entry name" value="LIPASE-RELATED"/>
    <property type="match status" value="1"/>
</dbReference>
<gene>
    <name evidence="2" type="ORF">ACRB68_37140</name>
</gene>
<sequence length="273" mass="29334">MDIVFERRGSGAPLVLLHGIGHRWQAWKPVMDRLAAERDVIAVDLPGFGMSPPLPEGTPYTLDSAMESLAGAFAHLGLDRPHIAGNSLGGLFSLEAADRGLVSSATALSPAGFFNAAELRYAMSVLRASRMGARVPDAVLQQLARSPRRRKALFGMIYGRPDLLEVEELVADARAMRTAIGFEPTLRAGRDTRFLGSCADVPVTIGWGVNDRVLLPRQAIRAQRRLPNARFVWLEGCGHVPMGDDPELVAKVLLEGSAHPLLSSATTPEAATA</sequence>
<dbReference type="Gene3D" id="3.40.50.1820">
    <property type="entry name" value="alpha/beta hydrolase"/>
    <property type="match status" value="1"/>
</dbReference>
<reference evidence="2 3" key="1">
    <citation type="submission" date="2019-10" db="EMBL/GenBank/DDBJ databases">
        <title>Actinomadura rubteroloni sp. nov. and Actinomadura macrotermitis sp. nov., isolated from the gut of fungus growing-termite Macrotermes natalensis.</title>
        <authorList>
            <person name="Benndorf R."/>
            <person name="Martin K."/>
            <person name="Kuefner M."/>
            <person name="De Beer W."/>
            <person name="Kaster A.-K."/>
            <person name="Vollmers J."/>
            <person name="Poulsen M."/>
            <person name="Beemelmanns C."/>
        </authorList>
    </citation>
    <scope>NUCLEOTIDE SEQUENCE [LARGE SCALE GENOMIC DNA]</scope>
    <source>
        <strain evidence="2 3">RB68</strain>
    </source>
</reference>
<dbReference type="SUPFAM" id="SSF53474">
    <property type="entry name" value="alpha/beta-Hydrolases"/>
    <property type="match status" value="1"/>
</dbReference>
<dbReference type="AlphaFoldDB" id="A0A7K0BWU2"/>
<dbReference type="EMBL" id="WEGH01000002">
    <property type="protein sequence ID" value="MQY05637.1"/>
    <property type="molecule type" value="Genomic_DNA"/>
</dbReference>
<dbReference type="PANTHER" id="PTHR46438">
    <property type="entry name" value="ALPHA/BETA-HYDROLASES SUPERFAMILY PROTEIN"/>
    <property type="match status" value="1"/>
</dbReference>
<evidence type="ECO:0000313" key="3">
    <source>
        <dbReference type="Proteomes" id="UP000487268"/>
    </source>
</evidence>
<protein>
    <recommendedName>
        <fullName evidence="1">AB hydrolase-1 domain-containing protein</fullName>
    </recommendedName>
</protein>
<name>A0A7K0BWU2_9ACTN</name>
<dbReference type="InterPro" id="IPR000073">
    <property type="entry name" value="AB_hydrolase_1"/>
</dbReference>
<keyword evidence="3" id="KW-1185">Reference proteome</keyword>
<dbReference type="Pfam" id="PF12697">
    <property type="entry name" value="Abhydrolase_6"/>
    <property type="match status" value="1"/>
</dbReference>